<evidence type="ECO:0000313" key="1">
    <source>
        <dbReference type="EMBL" id="SHG77454.1"/>
    </source>
</evidence>
<name>A0A1M5MJ18_9ACTN</name>
<dbReference type="RefSeq" id="WP_159440875.1">
    <property type="nucleotide sequence ID" value="NZ_FQVU01000003.1"/>
</dbReference>
<keyword evidence="2" id="KW-1185">Reference proteome</keyword>
<sequence>MATLDRIDPAFTAWTPSAAGIATEDEEYVGRHRKPGARRLSLVAMFYTPRHRAR</sequence>
<gene>
    <name evidence="1" type="ORF">SAMN05443575_2744</name>
</gene>
<dbReference type="Proteomes" id="UP000186132">
    <property type="component" value="Unassembled WGS sequence"/>
</dbReference>
<evidence type="ECO:0000313" key="2">
    <source>
        <dbReference type="Proteomes" id="UP000186132"/>
    </source>
</evidence>
<proteinExistence type="predicted"/>
<dbReference type="EMBL" id="FQVU01000003">
    <property type="protein sequence ID" value="SHG77454.1"/>
    <property type="molecule type" value="Genomic_DNA"/>
</dbReference>
<reference evidence="1 2" key="1">
    <citation type="submission" date="2016-11" db="EMBL/GenBank/DDBJ databases">
        <authorList>
            <person name="Jaros S."/>
            <person name="Januszkiewicz K."/>
            <person name="Wedrychowicz H."/>
        </authorList>
    </citation>
    <scope>NUCLEOTIDE SEQUENCE [LARGE SCALE GENOMIC DNA]</scope>
    <source>
        <strain evidence="1 2">DSM 45627</strain>
    </source>
</reference>
<protein>
    <submittedName>
        <fullName evidence="1">Uncharacterized protein</fullName>
    </submittedName>
</protein>
<organism evidence="1 2">
    <name type="scientific">Jatrophihabitans endophyticus</name>
    <dbReference type="NCBI Taxonomy" id="1206085"/>
    <lineage>
        <taxon>Bacteria</taxon>
        <taxon>Bacillati</taxon>
        <taxon>Actinomycetota</taxon>
        <taxon>Actinomycetes</taxon>
        <taxon>Jatrophihabitantales</taxon>
        <taxon>Jatrophihabitantaceae</taxon>
        <taxon>Jatrophihabitans</taxon>
    </lineage>
</organism>
<accession>A0A1M5MJ18</accession>
<dbReference type="AlphaFoldDB" id="A0A1M5MJ18"/>